<gene>
    <name evidence="2" type="ORF">GGR39_000547</name>
</gene>
<dbReference type="Gene3D" id="3.40.50.2000">
    <property type="entry name" value="Glycogen Phosphorylase B"/>
    <property type="match status" value="2"/>
</dbReference>
<accession>A0A7W6BVZ0</accession>
<dbReference type="Pfam" id="PF13439">
    <property type="entry name" value="Glyco_transf_4"/>
    <property type="match status" value="1"/>
</dbReference>
<dbReference type="Proteomes" id="UP000561459">
    <property type="component" value="Unassembled WGS sequence"/>
</dbReference>
<organism evidence="2 3">
    <name type="scientific">Novosphingobium fluoreni</name>
    <dbReference type="NCBI Taxonomy" id="1391222"/>
    <lineage>
        <taxon>Bacteria</taxon>
        <taxon>Pseudomonadati</taxon>
        <taxon>Pseudomonadota</taxon>
        <taxon>Alphaproteobacteria</taxon>
        <taxon>Sphingomonadales</taxon>
        <taxon>Sphingomonadaceae</taxon>
        <taxon>Novosphingobium</taxon>
    </lineage>
</organism>
<dbReference type="RefSeq" id="WP_183615754.1">
    <property type="nucleotide sequence ID" value="NZ_JACIDY010000001.1"/>
</dbReference>
<sequence>MRIGLFFWSLELGGVEHMMVNLARELVSRGHQVDIVLARSPQPNSYDPGPGINVIWLRKDSILKLIPSLARLLRVKRYDAMFTGMPTSNIALLVARTLSLSRTPIVISERSNPFLEAKNSRTWRYRAAFRLQRYIYPLADEIIAVSTDLADALAKSAHIDRNKIKVIFNPAFDERAPLFEAAPPHRWLDDNSTPLIVGAGRFRPQKDFSTFLKVIAQVAAERPVRAILLGDGEESEALQQQAAELGIAERVLFPGFVSDVGPWLRGADTFLMTSLWEGFGNILVQALAARCSVVSTDCPDGPSEILGNGRFGLLAPVGDVEALTQAVLTVLEQPFEPQAQYDRACDFTVVRSTDQYESLFRDLVAKANK</sequence>
<dbReference type="AlphaFoldDB" id="A0A7W6BVZ0"/>
<evidence type="ECO:0000259" key="1">
    <source>
        <dbReference type="Pfam" id="PF13439"/>
    </source>
</evidence>
<evidence type="ECO:0000313" key="3">
    <source>
        <dbReference type="Proteomes" id="UP000561459"/>
    </source>
</evidence>
<keyword evidence="2" id="KW-0808">Transferase</keyword>
<dbReference type="EMBL" id="JACIDY010000001">
    <property type="protein sequence ID" value="MBB3938918.1"/>
    <property type="molecule type" value="Genomic_DNA"/>
</dbReference>
<protein>
    <submittedName>
        <fullName evidence="2">Glycosyltransferase involved in cell wall biosynthesis</fullName>
    </submittedName>
</protein>
<dbReference type="GO" id="GO:0016757">
    <property type="term" value="F:glycosyltransferase activity"/>
    <property type="evidence" value="ECO:0007669"/>
    <property type="project" value="UniProtKB-ARBA"/>
</dbReference>
<keyword evidence="3" id="KW-1185">Reference proteome</keyword>
<dbReference type="PANTHER" id="PTHR12526">
    <property type="entry name" value="GLYCOSYLTRANSFERASE"/>
    <property type="match status" value="1"/>
</dbReference>
<reference evidence="2 3" key="1">
    <citation type="submission" date="2020-08" db="EMBL/GenBank/DDBJ databases">
        <title>Genomic Encyclopedia of Type Strains, Phase IV (KMG-IV): sequencing the most valuable type-strain genomes for metagenomic binning, comparative biology and taxonomic classification.</title>
        <authorList>
            <person name="Goeker M."/>
        </authorList>
    </citation>
    <scope>NUCLEOTIDE SEQUENCE [LARGE SCALE GENOMIC DNA]</scope>
    <source>
        <strain evidence="2 3">DSM 27568</strain>
    </source>
</reference>
<name>A0A7W6BVZ0_9SPHN</name>
<dbReference type="PANTHER" id="PTHR12526:SF630">
    <property type="entry name" value="GLYCOSYLTRANSFERASE"/>
    <property type="match status" value="1"/>
</dbReference>
<dbReference type="InterPro" id="IPR028098">
    <property type="entry name" value="Glyco_trans_4-like_N"/>
</dbReference>
<proteinExistence type="predicted"/>
<comment type="caution">
    <text evidence="2">The sequence shown here is derived from an EMBL/GenBank/DDBJ whole genome shotgun (WGS) entry which is preliminary data.</text>
</comment>
<dbReference type="CDD" id="cd03811">
    <property type="entry name" value="GT4_GT28_WabH-like"/>
    <property type="match status" value="1"/>
</dbReference>
<feature type="domain" description="Glycosyltransferase subfamily 4-like N-terminal" evidence="1">
    <location>
        <begin position="13"/>
        <end position="170"/>
    </location>
</feature>
<dbReference type="SUPFAM" id="SSF53756">
    <property type="entry name" value="UDP-Glycosyltransferase/glycogen phosphorylase"/>
    <property type="match status" value="1"/>
</dbReference>
<evidence type="ECO:0000313" key="2">
    <source>
        <dbReference type="EMBL" id="MBB3938918.1"/>
    </source>
</evidence>
<dbReference type="Pfam" id="PF13692">
    <property type="entry name" value="Glyco_trans_1_4"/>
    <property type="match status" value="1"/>
</dbReference>